<dbReference type="AlphaFoldDB" id="A0AAE1E8L5"/>
<evidence type="ECO:0000313" key="3">
    <source>
        <dbReference type="EMBL" id="KAK3797550.1"/>
    </source>
</evidence>
<dbReference type="InterPro" id="IPR041491">
    <property type="entry name" value="TRPM_SLOG"/>
</dbReference>
<keyword evidence="4" id="KW-1185">Reference proteome</keyword>
<dbReference type="GO" id="GO:0005886">
    <property type="term" value="C:plasma membrane"/>
    <property type="evidence" value="ECO:0007669"/>
    <property type="project" value="TreeGrafter"/>
</dbReference>
<sequence length="325" mass="36370">MAIHQDDGGRVRGALDAGSEDSDEKESWSDTTVDSLDELPWLRGGRFVFRSRTTVERLQEYLMVNSESSMEDIAHFMTRTWRLPLPKVVVSVISSVNYFVVPNESWVEDLQYGILQSARLTNMYILTDGLNYGAARIIGEAVAQEKLRHRLGGLEEQEFDSREVGHITAIGVVSSDKLSYGQAIEEASGTKDENKILVLENIGDEKRELNPHHSHSIIMSCAGLTDKDAVQNILFNLEIRLPELLHSQHRERKATKGDSALVPNSLTDLRMNMRTPVVGLMLQGGPAEIERVLWLLKKQVPVIVITRQAAASGLLAYAFKEYNRG</sequence>
<evidence type="ECO:0000256" key="1">
    <source>
        <dbReference type="SAM" id="MobiDB-lite"/>
    </source>
</evidence>
<dbReference type="Proteomes" id="UP001283361">
    <property type="component" value="Unassembled WGS sequence"/>
</dbReference>
<reference evidence="3" key="1">
    <citation type="journal article" date="2023" name="G3 (Bethesda)">
        <title>A reference genome for the long-term kleptoplast-retaining sea slug Elysia crispata morphotype clarki.</title>
        <authorList>
            <person name="Eastman K.E."/>
            <person name="Pendleton A.L."/>
            <person name="Shaikh M.A."/>
            <person name="Suttiyut T."/>
            <person name="Ogas R."/>
            <person name="Tomko P."/>
            <person name="Gavelis G."/>
            <person name="Widhalm J.R."/>
            <person name="Wisecaver J.H."/>
        </authorList>
    </citation>
    <scope>NUCLEOTIDE SEQUENCE</scope>
    <source>
        <strain evidence="3">ECLA1</strain>
    </source>
</reference>
<dbReference type="PANTHER" id="PTHR13800">
    <property type="entry name" value="TRANSIENT RECEPTOR POTENTIAL CATION CHANNEL, SUBFAMILY M, MEMBER 6"/>
    <property type="match status" value="1"/>
</dbReference>
<feature type="compositionally biased region" description="Basic and acidic residues" evidence="1">
    <location>
        <begin position="1"/>
        <end position="10"/>
    </location>
</feature>
<protein>
    <recommendedName>
        <fullName evidence="2">TRPM SLOG domain-containing protein</fullName>
    </recommendedName>
</protein>
<proteinExistence type="predicted"/>
<comment type="caution">
    <text evidence="3">The sequence shown here is derived from an EMBL/GenBank/DDBJ whole genome shotgun (WGS) entry which is preliminary data.</text>
</comment>
<gene>
    <name evidence="3" type="ORF">RRG08_054580</name>
</gene>
<evidence type="ECO:0000313" key="4">
    <source>
        <dbReference type="Proteomes" id="UP001283361"/>
    </source>
</evidence>
<dbReference type="PANTHER" id="PTHR13800:SF1">
    <property type="entry name" value="TRANSIENT RECEPTOR POTENTIAL CATION CHANNEL TRPM"/>
    <property type="match status" value="1"/>
</dbReference>
<organism evidence="3 4">
    <name type="scientific">Elysia crispata</name>
    <name type="common">lettuce slug</name>
    <dbReference type="NCBI Taxonomy" id="231223"/>
    <lineage>
        <taxon>Eukaryota</taxon>
        <taxon>Metazoa</taxon>
        <taxon>Spiralia</taxon>
        <taxon>Lophotrochozoa</taxon>
        <taxon>Mollusca</taxon>
        <taxon>Gastropoda</taxon>
        <taxon>Heterobranchia</taxon>
        <taxon>Euthyneura</taxon>
        <taxon>Panpulmonata</taxon>
        <taxon>Sacoglossa</taxon>
        <taxon>Placobranchoidea</taxon>
        <taxon>Plakobranchidae</taxon>
        <taxon>Elysia</taxon>
    </lineage>
</organism>
<dbReference type="GO" id="GO:0030001">
    <property type="term" value="P:metal ion transport"/>
    <property type="evidence" value="ECO:0007669"/>
    <property type="project" value="TreeGrafter"/>
</dbReference>
<feature type="region of interest" description="Disordered" evidence="1">
    <location>
        <begin position="1"/>
        <end position="30"/>
    </location>
</feature>
<dbReference type="EMBL" id="JAWDGP010000750">
    <property type="protein sequence ID" value="KAK3797550.1"/>
    <property type="molecule type" value="Genomic_DNA"/>
</dbReference>
<feature type="domain" description="TRPM SLOG" evidence="2">
    <location>
        <begin position="60"/>
        <end position="322"/>
    </location>
</feature>
<accession>A0AAE1E8L5</accession>
<name>A0AAE1E8L5_9GAST</name>
<dbReference type="GO" id="GO:0005261">
    <property type="term" value="F:monoatomic cation channel activity"/>
    <property type="evidence" value="ECO:0007669"/>
    <property type="project" value="TreeGrafter"/>
</dbReference>
<dbReference type="Pfam" id="PF18139">
    <property type="entry name" value="LSDAT_euk"/>
    <property type="match status" value="1"/>
</dbReference>
<dbReference type="InterPro" id="IPR050927">
    <property type="entry name" value="TRPM"/>
</dbReference>
<evidence type="ECO:0000259" key="2">
    <source>
        <dbReference type="Pfam" id="PF18139"/>
    </source>
</evidence>